<feature type="compositionally biased region" description="Basic and acidic residues" evidence="1">
    <location>
        <begin position="9"/>
        <end position="32"/>
    </location>
</feature>
<dbReference type="InParanoid" id="A0A6L2PJB5"/>
<feature type="non-terminal residue" evidence="3">
    <location>
        <position position="1"/>
    </location>
</feature>
<evidence type="ECO:0000259" key="2">
    <source>
        <dbReference type="PROSITE" id="PS50878"/>
    </source>
</evidence>
<feature type="compositionally biased region" description="Polar residues" evidence="1">
    <location>
        <begin position="224"/>
        <end position="234"/>
    </location>
</feature>
<comment type="caution">
    <text evidence="3">The sequence shown here is derived from an EMBL/GenBank/DDBJ whole genome shotgun (WGS) entry which is preliminary data.</text>
</comment>
<proteinExistence type="predicted"/>
<organism evidence="3 4">
    <name type="scientific">Coptotermes formosanus</name>
    <name type="common">Formosan subterranean termite</name>
    <dbReference type="NCBI Taxonomy" id="36987"/>
    <lineage>
        <taxon>Eukaryota</taxon>
        <taxon>Metazoa</taxon>
        <taxon>Ecdysozoa</taxon>
        <taxon>Arthropoda</taxon>
        <taxon>Hexapoda</taxon>
        <taxon>Insecta</taxon>
        <taxon>Pterygota</taxon>
        <taxon>Neoptera</taxon>
        <taxon>Polyneoptera</taxon>
        <taxon>Dictyoptera</taxon>
        <taxon>Blattodea</taxon>
        <taxon>Blattoidea</taxon>
        <taxon>Termitoidae</taxon>
        <taxon>Rhinotermitidae</taxon>
        <taxon>Coptotermes</taxon>
    </lineage>
</organism>
<evidence type="ECO:0000313" key="4">
    <source>
        <dbReference type="Proteomes" id="UP000502823"/>
    </source>
</evidence>
<feature type="domain" description="Reverse transcriptase" evidence="2">
    <location>
        <begin position="508"/>
        <end position="642"/>
    </location>
</feature>
<name>A0A6L2PJB5_COPFO</name>
<feature type="region of interest" description="Disordered" evidence="1">
    <location>
        <begin position="1"/>
        <end position="32"/>
    </location>
</feature>
<dbReference type="EMBL" id="BLKM01000198">
    <property type="protein sequence ID" value="GFG30127.1"/>
    <property type="molecule type" value="Genomic_DNA"/>
</dbReference>
<evidence type="ECO:0000256" key="1">
    <source>
        <dbReference type="SAM" id="MobiDB-lite"/>
    </source>
</evidence>
<protein>
    <recommendedName>
        <fullName evidence="2">Reverse transcriptase domain-containing protein</fullName>
    </recommendedName>
</protein>
<dbReference type="PANTHER" id="PTHR19446">
    <property type="entry name" value="REVERSE TRANSCRIPTASES"/>
    <property type="match status" value="1"/>
</dbReference>
<feature type="compositionally biased region" description="Polar residues" evidence="1">
    <location>
        <begin position="95"/>
        <end position="106"/>
    </location>
</feature>
<reference evidence="4" key="1">
    <citation type="submission" date="2020-01" db="EMBL/GenBank/DDBJ databases">
        <title>Draft genome sequence of the Termite Coptotermes fromosanus.</title>
        <authorList>
            <person name="Itakura S."/>
            <person name="Yosikawa Y."/>
            <person name="Umezawa K."/>
        </authorList>
    </citation>
    <scope>NUCLEOTIDE SEQUENCE [LARGE SCALE GENOMIC DNA]</scope>
</reference>
<feature type="compositionally biased region" description="Polar residues" evidence="1">
    <location>
        <begin position="115"/>
        <end position="130"/>
    </location>
</feature>
<dbReference type="Proteomes" id="UP000502823">
    <property type="component" value="Unassembled WGS sequence"/>
</dbReference>
<dbReference type="OrthoDB" id="6538109at2759"/>
<dbReference type="InterPro" id="IPR000477">
    <property type="entry name" value="RT_dom"/>
</dbReference>
<dbReference type="Pfam" id="PF00078">
    <property type="entry name" value="RVT_1"/>
    <property type="match status" value="1"/>
</dbReference>
<feature type="compositionally biased region" description="Basic and acidic residues" evidence="1">
    <location>
        <begin position="272"/>
        <end position="284"/>
    </location>
</feature>
<sequence length="642" mass="70840">AFKTQRGLPQHERLVHPVVRNEKREKAATERPVRGLAKGFGKIWRKEEIETMMRPKKSLHEHPQIAKQMMAHIPGKTAKQIRDKRKEPSYKSLVQAYNSTQGASSGKHSDPIVIATSSSESASDAPQQVATLYIPETDDGDITDREENSRQQSRPSPTSDERALGRGDPAGPEHPPVPAPRTGRGLSPGRGAATGCVLRAAGSPSPERPIQGSMPEQHTDCIITVSSGSENEAGTPQVARLYSPETGVGEQTDGEEDPRQPTSSSPAAGERASGREDMTGREHLLGQVSPAVTGREWAQSRPGALTGRETQRSETPNSMSPADTESTQGLKGDEAPQIEGAEAETHDNTKKWRTETIRQALAESRDISTLSNRYRDLHSKMISSLAAMSENEDLLTQTLIDDIYAEVIAHIEPKRSTRANKRKRTRGPKTQAGCKRKEEPEITIPFAVSESDQRALDRGNVLQTITPRDITERINRMRKSTAPGPDGIERKHISSLDMREIMRILFNIILVSKTQPKAWNANRTILIPNEGKDPSRVQNYRPLTISSLICRTYWGIVDKKLREVISFSRRQKGFVHETGCFNNGHILNETIKAAKGRDSLVAVQLDITKAFDTVPHKAIEAALCRLGLPQYGRVNTEDASRA</sequence>
<dbReference type="PROSITE" id="PS50878">
    <property type="entry name" value="RT_POL"/>
    <property type="match status" value="1"/>
</dbReference>
<accession>A0A6L2PJB5</accession>
<feature type="region of interest" description="Disordered" evidence="1">
    <location>
        <begin position="417"/>
        <end position="437"/>
    </location>
</feature>
<feature type="region of interest" description="Disordered" evidence="1">
    <location>
        <begin position="75"/>
        <end position="352"/>
    </location>
</feature>
<gene>
    <name evidence="3" type="ORF">Cfor_07569</name>
</gene>
<evidence type="ECO:0000313" key="3">
    <source>
        <dbReference type="EMBL" id="GFG30127.1"/>
    </source>
</evidence>
<feature type="compositionally biased region" description="Basic and acidic residues" evidence="1">
    <location>
        <begin position="343"/>
        <end position="352"/>
    </location>
</feature>
<feature type="compositionally biased region" description="Polar residues" evidence="1">
    <location>
        <begin position="313"/>
        <end position="329"/>
    </location>
</feature>
<feature type="compositionally biased region" description="Basic and acidic residues" evidence="1">
    <location>
        <begin position="80"/>
        <end position="89"/>
    </location>
</feature>
<dbReference type="AlphaFoldDB" id="A0A6L2PJB5"/>
<keyword evidence="4" id="KW-1185">Reference proteome</keyword>
<feature type="compositionally biased region" description="Basic residues" evidence="1">
    <location>
        <begin position="417"/>
        <end position="427"/>
    </location>
</feature>